<evidence type="ECO:0000256" key="3">
    <source>
        <dbReference type="ARBA" id="ARBA00022964"/>
    </source>
</evidence>
<dbReference type="GO" id="GO:0005506">
    <property type="term" value="F:iron ion binding"/>
    <property type="evidence" value="ECO:0007669"/>
    <property type="project" value="InterPro"/>
</dbReference>
<feature type="transmembrane region" description="Helical" evidence="7">
    <location>
        <begin position="27"/>
        <end position="46"/>
    </location>
</feature>
<accession>A0A6A6IU40</accession>
<comment type="cofactor">
    <cofactor evidence="1">
        <name>L-ascorbate</name>
        <dbReference type="ChEBI" id="CHEBI:38290"/>
    </cofactor>
</comment>
<dbReference type="GO" id="GO:0031418">
    <property type="term" value="F:L-ascorbic acid binding"/>
    <property type="evidence" value="ECO:0007669"/>
    <property type="project" value="InterPro"/>
</dbReference>
<keyword evidence="5" id="KW-0408">Iron</keyword>
<name>A0A6A6IU40_9PLEO</name>
<evidence type="ECO:0000256" key="1">
    <source>
        <dbReference type="ARBA" id="ARBA00001961"/>
    </source>
</evidence>
<feature type="region of interest" description="Disordered" evidence="6">
    <location>
        <begin position="1"/>
        <end position="22"/>
    </location>
</feature>
<dbReference type="InterPro" id="IPR006620">
    <property type="entry name" value="Pro_4_hyd_alph"/>
</dbReference>
<protein>
    <recommendedName>
        <fullName evidence="8">Fe2OG dioxygenase domain-containing protein</fullName>
    </recommendedName>
</protein>
<dbReference type="SMART" id="SM00702">
    <property type="entry name" value="P4Hc"/>
    <property type="match status" value="1"/>
</dbReference>
<dbReference type="EMBL" id="ML987191">
    <property type="protein sequence ID" value="KAF2253422.1"/>
    <property type="molecule type" value="Genomic_DNA"/>
</dbReference>
<evidence type="ECO:0000256" key="4">
    <source>
        <dbReference type="ARBA" id="ARBA00023002"/>
    </source>
</evidence>
<keyword evidence="10" id="KW-1185">Reference proteome</keyword>
<keyword evidence="3" id="KW-0223">Dioxygenase</keyword>
<evidence type="ECO:0000256" key="5">
    <source>
        <dbReference type="ARBA" id="ARBA00023004"/>
    </source>
</evidence>
<keyword evidence="7" id="KW-0472">Membrane</keyword>
<feature type="domain" description="Fe2OG dioxygenase" evidence="8">
    <location>
        <begin position="181"/>
        <end position="320"/>
    </location>
</feature>
<dbReference type="GeneID" id="54578943"/>
<dbReference type="Proteomes" id="UP000800094">
    <property type="component" value="Unassembled WGS sequence"/>
</dbReference>
<dbReference type="InterPro" id="IPR005123">
    <property type="entry name" value="Oxoglu/Fe-dep_dioxygenase_dom"/>
</dbReference>
<dbReference type="GO" id="GO:0004656">
    <property type="term" value="F:procollagen-proline 4-dioxygenase activity"/>
    <property type="evidence" value="ECO:0007669"/>
    <property type="project" value="TreeGrafter"/>
</dbReference>
<feature type="compositionally biased region" description="Polar residues" evidence="6">
    <location>
        <begin position="1"/>
        <end position="13"/>
    </location>
</feature>
<keyword evidence="7" id="KW-0812">Transmembrane</keyword>
<dbReference type="GO" id="GO:0005783">
    <property type="term" value="C:endoplasmic reticulum"/>
    <property type="evidence" value="ECO:0007669"/>
    <property type="project" value="TreeGrafter"/>
</dbReference>
<dbReference type="Gene3D" id="2.60.120.620">
    <property type="entry name" value="q2cbj1_9rhob like domain"/>
    <property type="match status" value="1"/>
</dbReference>
<proteinExistence type="predicted"/>
<dbReference type="OrthoDB" id="420380at2759"/>
<dbReference type="RefSeq" id="XP_033688426.1">
    <property type="nucleotide sequence ID" value="XM_033825613.1"/>
</dbReference>
<keyword evidence="7" id="KW-1133">Transmembrane helix</keyword>
<evidence type="ECO:0000313" key="10">
    <source>
        <dbReference type="Proteomes" id="UP000800094"/>
    </source>
</evidence>
<evidence type="ECO:0000259" key="8">
    <source>
        <dbReference type="PROSITE" id="PS51471"/>
    </source>
</evidence>
<dbReference type="PROSITE" id="PS51471">
    <property type="entry name" value="FE2OG_OXY"/>
    <property type="match status" value="1"/>
</dbReference>
<dbReference type="PANTHER" id="PTHR10869:SF242">
    <property type="entry name" value="PROLYL 4-HYDROXYLASE ALPHA SUBUNIT DOMAIN-CONTAINING PROTEIN"/>
    <property type="match status" value="1"/>
</dbReference>
<organism evidence="9 10">
    <name type="scientific">Trematosphaeria pertusa</name>
    <dbReference type="NCBI Taxonomy" id="390896"/>
    <lineage>
        <taxon>Eukaryota</taxon>
        <taxon>Fungi</taxon>
        <taxon>Dikarya</taxon>
        <taxon>Ascomycota</taxon>
        <taxon>Pezizomycotina</taxon>
        <taxon>Dothideomycetes</taxon>
        <taxon>Pleosporomycetidae</taxon>
        <taxon>Pleosporales</taxon>
        <taxon>Massarineae</taxon>
        <taxon>Trematosphaeriaceae</taxon>
        <taxon>Trematosphaeria</taxon>
    </lineage>
</organism>
<keyword evidence="4" id="KW-0560">Oxidoreductase</keyword>
<keyword evidence="2" id="KW-0479">Metal-binding</keyword>
<reference evidence="9" key="1">
    <citation type="journal article" date="2020" name="Stud. Mycol.">
        <title>101 Dothideomycetes genomes: a test case for predicting lifestyles and emergence of pathogens.</title>
        <authorList>
            <person name="Haridas S."/>
            <person name="Albert R."/>
            <person name="Binder M."/>
            <person name="Bloem J."/>
            <person name="Labutti K."/>
            <person name="Salamov A."/>
            <person name="Andreopoulos B."/>
            <person name="Baker S."/>
            <person name="Barry K."/>
            <person name="Bills G."/>
            <person name="Bluhm B."/>
            <person name="Cannon C."/>
            <person name="Castanera R."/>
            <person name="Culley D."/>
            <person name="Daum C."/>
            <person name="Ezra D."/>
            <person name="Gonzalez J."/>
            <person name="Henrissat B."/>
            <person name="Kuo A."/>
            <person name="Liang C."/>
            <person name="Lipzen A."/>
            <person name="Lutzoni F."/>
            <person name="Magnuson J."/>
            <person name="Mondo S."/>
            <person name="Nolan M."/>
            <person name="Ohm R."/>
            <person name="Pangilinan J."/>
            <person name="Park H.-J."/>
            <person name="Ramirez L."/>
            <person name="Alfaro M."/>
            <person name="Sun H."/>
            <person name="Tritt A."/>
            <person name="Yoshinaga Y."/>
            <person name="Zwiers L.-H."/>
            <person name="Turgeon B."/>
            <person name="Goodwin S."/>
            <person name="Spatafora J."/>
            <person name="Crous P."/>
            <person name="Grigoriev I."/>
        </authorList>
    </citation>
    <scope>NUCLEOTIDE SEQUENCE</scope>
    <source>
        <strain evidence="9">CBS 122368</strain>
    </source>
</reference>
<dbReference type="InterPro" id="IPR045054">
    <property type="entry name" value="P4HA-like"/>
</dbReference>
<dbReference type="AlphaFoldDB" id="A0A6A6IU40"/>
<evidence type="ECO:0000256" key="2">
    <source>
        <dbReference type="ARBA" id="ARBA00022723"/>
    </source>
</evidence>
<gene>
    <name evidence="9" type="ORF">BU26DRAFT_477611</name>
</gene>
<evidence type="ECO:0000313" key="9">
    <source>
        <dbReference type="EMBL" id="KAF2253422.1"/>
    </source>
</evidence>
<evidence type="ECO:0000256" key="7">
    <source>
        <dbReference type="SAM" id="Phobius"/>
    </source>
</evidence>
<evidence type="ECO:0000256" key="6">
    <source>
        <dbReference type="SAM" id="MobiDB-lite"/>
    </source>
</evidence>
<sequence length="326" mass="35931">MARPTEPQSQSKPAQPRNEPQKAAKGGISLLEVIGLAAFAILPLLIPALRSGTVQQWLPLSLQSYLAHPAPNATQAAEENAAQPSLLEACASHTYTTEIVSLDPLVVYINNFTSHAEAEALIQLGSADFQDSFISRSRGGTQKDPGRTSQSAPLPLEHPLVSCILARARTFMGAMLQPDEPFSIPQLVRYYDSQRYDLHTDFWPQHQIMNDGSGRLFNRPASFFVFMRDNCTAGETYFPAVDVLDRDAARGGNLEASFKGKVMRGEREGKKRGVKFRPITGNAVFWVNIGEDGRGDRRLVHAGLPVGEGEKIGLNIWPRKFYLDDI</sequence>
<dbReference type="PANTHER" id="PTHR10869">
    <property type="entry name" value="PROLYL 4-HYDROXYLASE ALPHA SUBUNIT"/>
    <property type="match status" value="1"/>
</dbReference>